<protein>
    <submittedName>
        <fullName evidence="2">Uncharacterized protein</fullName>
    </submittedName>
</protein>
<feature type="compositionally biased region" description="Low complexity" evidence="1">
    <location>
        <begin position="217"/>
        <end position="235"/>
    </location>
</feature>
<dbReference type="AlphaFoldDB" id="A0A165NID2"/>
<dbReference type="OrthoDB" id="3215534at2759"/>
<feature type="compositionally biased region" description="Basic and acidic residues" evidence="1">
    <location>
        <begin position="89"/>
        <end position="109"/>
    </location>
</feature>
<feature type="region of interest" description="Disordered" evidence="1">
    <location>
        <begin position="571"/>
        <end position="612"/>
    </location>
</feature>
<evidence type="ECO:0000313" key="2">
    <source>
        <dbReference type="EMBL" id="KZT19685.1"/>
    </source>
</evidence>
<gene>
    <name evidence="2" type="ORF">NEOLEDRAFT_1183156</name>
</gene>
<organism evidence="2 3">
    <name type="scientific">Neolentinus lepideus HHB14362 ss-1</name>
    <dbReference type="NCBI Taxonomy" id="1314782"/>
    <lineage>
        <taxon>Eukaryota</taxon>
        <taxon>Fungi</taxon>
        <taxon>Dikarya</taxon>
        <taxon>Basidiomycota</taxon>
        <taxon>Agaricomycotina</taxon>
        <taxon>Agaricomycetes</taxon>
        <taxon>Gloeophyllales</taxon>
        <taxon>Gloeophyllaceae</taxon>
        <taxon>Neolentinus</taxon>
    </lineage>
</organism>
<feature type="compositionally biased region" description="Polar residues" evidence="1">
    <location>
        <begin position="335"/>
        <end position="350"/>
    </location>
</feature>
<feature type="compositionally biased region" description="Basic and acidic residues" evidence="1">
    <location>
        <begin position="289"/>
        <end position="302"/>
    </location>
</feature>
<feature type="compositionally biased region" description="Basic residues" evidence="1">
    <location>
        <begin position="132"/>
        <end position="146"/>
    </location>
</feature>
<keyword evidence="3" id="KW-1185">Reference proteome</keyword>
<feature type="compositionally biased region" description="Low complexity" evidence="1">
    <location>
        <begin position="121"/>
        <end position="131"/>
    </location>
</feature>
<proteinExistence type="predicted"/>
<feature type="compositionally biased region" description="Pro residues" evidence="1">
    <location>
        <begin position="473"/>
        <end position="482"/>
    </location>
</feature>
<dbReference type="EMBL" id="KV425635">
    <property type="protein sequence ID" value="KZT19685.1"/>
    <property type="molecule type" value="Genomic_DNA"/>
</dbReference>
<evidence type="ECO:0000256" key="1">
    <source>
        <dbReference type="SAM" id="MobiDB-lite"/>
    </source>
</evidence>
<feature type="compositionally biased region" description="Low complexity" evidence="1">
    <location>
        <begin position="579"/>
        <end position="597"/>
    </location>
</feature>
<feature type="compositionally biased region" description="Basic residues" evidence="1">
    <location>
        <begin position="1"/>
        <end position="12"/>
    </location>
</feature>
<feature type="compositionally biased region" description="Basic residues" evidence="1">
    <location>
        <begin position="236"/>
        <end position="247"/>
    </location>
</feature>
<name>A0A165NID2_9AGAM</name>
<reference evidence="2 3" key="1">
    <citation type="journal article" date="2016" name="Mol. Biol. Evol.">
        <title>Comparative Genomics of Early-Diverging Mushroom-Forming Fungi Provides Insights into the Origins of Lignocellulose Decay Capabilities.</title>
        <authorList>
            <person name="Nagy L.G."/>
            <person name="Riley R."/>
            <person name="Tritt A."/>
            <person name="Adam C."/>
            <person name="Daum C."/>
            <person name="Floudas D."/>
            <person name="Sun H."/>
            <person name="Yadav J.S."/>
            <person name="Pangilinan J."/>
            <person name="Larsson K.H."/>
            <person name="Matsuura K."/>
            <person name="Barry K."/>
            <person name="Labutti K."/>
            <person name="Kuo R."/>
            <person name="Ohm R.A."/>
            <person name="Bhattacharya S.S."/>
            <person name="Shirouzu T."/>
            <person name="Yoshinaga Y."/>
            <person name="Martin F.M."/>
            <person name="Grigoriev I.V."/>
            <person name="Hibbett D.S."/>
        </authorList>
    </citation>
    <scope>NUCLEOTIDE SEQUENCE [LARGE SCALE GENOMIC DNA]</scope>
    <source>
        <strain evidence="2 3">HHB14362 ss-1</strain>
    </source>
</reference>
<evidence type="ECO:0000313" key="3">
    <source>
        <dbReference type="Proteomes" id="UP000076761"/>
    </source>
</evidence>
<dbReference type="STRING" id="1314782.A0A165NID2"/>
<dbReference type="InParanoid" id="A0A165NID2"/>
<feature type="region of interest" description="Disordered" evidence="1">
    <location>
        <begin position="1"/>
        <end position="37"/>
    </location>
</feature>
<sequence length="766" mass="83353">MFKRTAKKKARRLTPASDAESVIIPEDPHASPPPSQVQPIIRQAVGFGSALENSAAIPMYKATVSEQPVDRYLPGQAIGQPQPPTPVIDDFRRSEDRASDHQPPEERQQLRFSAFQIPGQSASSSDAAGSSRGKRKPKSSTARKKKREEPFAGQVDKFRVSYNMGFTLPSQGQGNANSAPATSDSLDTYSSVTSPHPAMPNVVRDYSRFFQSPPPSGSSHSVEPPASSPAPVSSKGKGKAKAGHKSAPKSSNRTSSKSSGVTSTTLSARQLEKQPMRNDSRSPAPSKTDQSKYYRYDYDRQRAITPTLPSEYTSQASPQVPSPAAASNGYGVGSPKSSALSGNAMNSPSNTERRAPAPGRPRILKLVTLLIEDLRSGVTDKQIAEVRVALRPHDEPECGFWGDAGEIAEQLQAGPSRIDGPARVFSRRGEYRQFFLRVSEDNVDTIAKANLPVDKLLCAEVFVEPLPGSTVQIPPPPRLPRYPDPDEDFTSPDFGAQNPYGEPVATNSSTLPPKRRRGMSNSSYNSSVHQQHQPYSYASPASAMSPQYGERSPSPALYQSSFMSTSSKKVKSSGYQWPQGSSQQTSYAQSSSSSRQSAGPPPGGYNSAAGSPVDREKINNAIANWLKPQIEEHADWEEYIKSKAVAPCVSMIYRQFKFVQGRIDFFHGATTPPDLPVAPKHKIGKPHVLKAMKLSTDWGAQCSETLKLISLYGPEGARYSDSRVSDLLAEHPRNGPLPQGDAIKRLLHLLREIHNDWTTEHPEDAE</sequence>
<feature type="compositionally biased region" description="Low complexity" evidence="1">
    <location>
        <begin position="248"/>
        <end position="267"/>
    </location>
</feature>
<feature type="compositionally biased region" description="Low complexity" evidence="1">
    <location>
        <begin position="314"/>
        <end position="327"/>
    </location>
</feature>
<feature type="compositionally biased region" description="Polar residues" evidence="1">
    <location>
        <begin position="519"/>
        <end position="532"/>
    </location>
</feature>
<accession>A0A165NID2</accession>
<dbReference type="Proteomes" id="UP000076761">
    <property type="component" value="Unassembled WGS sequence"/>
</dbReference>
<feature type="compositionally biased region" description="Low complexity" evidence="1">
    <location>
        <begin position="533"/>
        <end position="548"/>
    </location>
</feature>
<feature type="compositionally biased region" description="Polar residues" evidence="1">
    <location>
        <begin position="168"/>
        <end position="194"/>
    </location>
</feature>
<feature type="region of interest" description="Disordered" evidence="1">
    <location>
        <begin position="469"/>
        <end position="559"/>
    </location>
</feature>
<feature type="region of interest" description="Disordered" evidence="1">
    <location>
        <begin position="71"/>
        <end position="359"/>
    </location>
</feature>
<feature type="compositionally biased region" description="Basic and acidic residues" evidence="1">
    <location>
        <begin position="270"/>
        <end position="280"/>
    </location>
</feature>